<dbReference type="SUPFAM" id="SSF48452">
    <property type="entry name" value="TPR-like"/>
    <property type="match status" value="1"/>
</dbReference>
<reference evidence="1 2" key="1">
    <citation type="journal article" date="2011" name="J. Bacteriol.">
        <title>Genome sequence of 'Pedosphaera parvula' Ellin514, an aerobic Verrucomicrobial isolate from pasture soil.</title>
        <authorList>
            <person name="Kant R."/>
            <person name="van Passel M.W."/>
            <person name="Sangwan P."/>
            <person name="Palva A."/>
            <person name="Lucas S."/>
            <person name="Copeland A."/>
            <person name="Lapidus A."/>
            <person name="Glavina Del Rio T."/>
            <person name="Dalin E."/>
            <person name="Tice H."/>
            <person name="Bruce D."/>
            <person name="Goodwin L."/>
            <person name="Pitluck S."/>
            <person name="Chertkov O."/>
            <person name="Larimer F.W."/>
            <person name="Land M.L."/>
            <person name="Hauser L."/>
            <person name="Brettin T.S."/>
            <person name="Detter J.C."/>
            <person name="Han S."/>
            <person name="de Vos W.M."/>
            <person name="Janssen P.H."/>
            <person name="Smidt H."/>
        </authorList>
    </citation>
    <scope>NUCLEOTIDE SEQUENCE [LARGE SCALE GENOMIC DNA]</scope>
    <source>
        <strain evidence="1 2">Ellin514</strain>
    </source>
</reference>
<evidence type="ECO:0000313" key="2">
    <source>
        <dbReference type="Proteomes" id="UP000003688"/>
    </source>
</evidence>
<sequence length="168" mass="18636">MTESDYIKKISYQWPRMRAKSADDLLPLVEEAIRAYPTSAKLHCMRGDLIQLSDGPGYGLEDAAASYEQALKVDANFAEAHESIGYYCDVISHDLQLAEAAFRRAIELGAGVDSYVGLARVLAELGHDTQAILKFLDGCPFRDSAKILEIRSEIEKETWKPKAGPTKK</sequence>
<dbReference type="InterPro" id="IPR011990">
    <property type="entry name" value="TPR-like_helical_dom_sf"/>
</dbReference>
<dbReference type="STRING" id="320771.Cflav_PD5571"/>
<comment type="caution">
    <text evidence="1">The sequence shown here is derived from an EMBL/GenBank/DDBJ whole genome shotgun (WGS) entry which is preliminary data.</text>
</comment>
<dbReference type="EMBL" id="ABOX02000003">
    <property type="protein sequence ID" value="EEF62936.1"/>
    <property type="molecule type" value="Genomic_DNA"/>
</dbReference>
<dbReference type="RefSeq" id="WP_007413249.1">
    <property type="nucleotide sequence ID" value="NZ_ABOX02000003.1"/>
</dbReference>
<accession>B9XBQ1</accession>
<protein>
    <recommendedName>
        <fullName evidence="3">TPR repeat-containing protein</fullName>
    </recommendedName>
</protein>
<dbReference type="Gene3D" id="1.25.40.10">
    <property type="entry name" value="Tetratricopeptide repeat domain"/>
    <property type="match status" value="1"/>
</dbReference>
<keyword evidence="2" id="KW-1185">Reference proteome</keyword>
<gene>
    <name evidence="1" type="ORF">Cflav_PD5571</name>
</gene>
<name>B9XBQ1_PEDPL</name>
<evidence type="ECO:0008006" key="3">
    <source>
        <dbReference type="Google" id="ProtNLM"/>
    </source>
</evidence>
<proteinExistence type="predicted"/>
<dbReference type="AlphaFoldDB" id="B9XBQ1"/>
<organism evidence="1 2">
    <name type="scientific">Pedosphaera parvula (strain Ellin514)</name>
    <dbReference type="NCBI Taxonomy" id="320771"/>
    <lineage>
        <taxon>Bacteria</taxon>
        <taxon>Pseudomonadati</taxon>
        <taxon>Verrucomicrobiota</taxon>
        <taxon>Pedosphaerae</taxon>
        <taxon>Pedosphaerales</taxon>
        <taxon>Pedosphaeraceae</taxon>
        <taxon>Pedosphaera</taxon>
    </lineage>
</organism>
<dbReference type="Proteomes" id="UP000003688">
    <property type="component" value="Unassembled WGS sequence"/>
</dbReference>
<evidence type="ECO:0000313" key="1">
    <source>
        <dbReference type="EMBL" id="EEF62936.1"/>
    </source>
</evidence>